<dbReference type="AlphaFoldDB" id="A0A0S2W7S1"/>
<proteinExistence type="inferred from homology"/>
<dbReference type="PANTHER" id="PTHR48086:SF7">
    <property type="entry name" value="SODIUM-SOLUTE SYMPORTER-RELATED"/>
    <property type="match status" value="1"/>
</dbReference>
<sequence length="499" mass="50985">MTLTIWHVTGILATLAVIVGVSVYSGRSVKSAADFDRGGNSGPWLVAGAIMGALVSGQATVGTAQLAYSYGLAAWWFTLGAGIGCLLLAVGYVVPLRHSGSTTLLGIVSQRYGKAAGYWGSVLCSLGIFISVIAQVISATALLTTIFPMGMGAAALVSVAIMTLYVVFGGVTGAGMGGVVKLFLLYLACIVGSLTVWSLSGGVTPLLGRVSDLCQAPGMDAVLGLSGGADAFHTRFLSLVARGPLKDVGSGISLLLGVLSTQTYAQAIWSARSDSAARKGALLSALLIPPIGIACILIGLYMRAHYITTAEVQALAALGQAVPPGLTEMASTSQAFPMFVVNHLPSLVGGVVLGTLFITIVGGGSGLSMGVASILVNDIFKRLSRRLDDPRTGLVVTRITIIVVLLCAALIAVSVPGPVINDFGFLSMGLRGAVVFVPMTFALFCKAPISEKWVLCSVIGGPLAVLLGSLLSLPFDSLFLGMAVSLLCCAAGAHFGKTT</sequence>
<keyword evidence="6" id="KW-0472">Membrane</keyword>
<dbReference type="PATRIC" id="fig|1297617.4.peg.3058"/>
<gene>
    <name evidence="8" type="ORF">IB211_02978</name>
</gene>
<dbReference type="PROSITE" id="PS50283">
    <property type="entry name" value="NA_SOLUT_SYMP_3"/>
    <property type="match status" value="1"/>
</dbReference>
<keyword evidence="5" id="KW-1133">Transmembrane helix</keyword>
<evidence type="ECO:0000313" key="8">
    <source>
        <dbReference type="EMBL" id="ALP95369.1"/>
    </source>
</evidence>
<keyword evidence="9" id="KW-1185">Reference proteome</keyword>
<dbReference type="CDD" id="cd10322">
    <property type="entry name" value="SLC5sbd"/>
    <property type="match status" value="1"/>
</dbReference>
<dbReference type="PANTHER" id="PTHR48086">
    <property type="entry name" value="SODIUM/PROLINE SYMPORTER-RELATED"/>
    <property type="match status" value="1"/>
</dbReference>
<dbReference type="KEGG" id="ibu:IB211_02978"/>
<dbReference type="InterPro" id="IPR038377">
    <property type="entry name" value="Na/Glc_symporter_sf"/>
</dbReference>
<evidence type="ECO:0008006" key="10">
    <source>
        <dbReference type="Google" id="ProtNLM"/>
    </source>
</evidence>
<dbReference type="EMBL" id="CP011307">
    <property type="protein sequence ID" value="ALP95369.1"/>
    <property type="molecule type" value="Genomic_DNA"/>
</dbReference>
<keyword evidence="3" id="KW-0813">Transport</keyword>
<dbReference type="GO" id="GO:0022857">
    <property type="term" value="F:transmembrane transporter activity"/>
    <property type="evidence" value="ECO:0007669"/>
    <property type="project" value="InterPro"/>
</dbReference>
<evidence type="ECO:0000256" key="4">
    <source>
        <dbReference type="ARBA" id="ARBA00022692"/>
    </source>
</evidence>
<dbReference type="Proteomes" id="UP000064844">
    <property type="component" value="Chromosome"/>
</dbReference>
<dbReference type="GO" id="GO:0005886">
    <property type="term" value="C:plasma membrane"/>
    <property type="evidence" value="ECO:0007669"/>
    <property type="project" value="TreeGrafter"/>
</dbReference>
<dbReference type="STRING" id="1297617.IB211_02978"/>
<dbReference type="RefSeq" id="WP_058118467.1">
    <property type="nucleotide sequence ID" value="NZ_CP011307.1"/>
</dbReference>
<evidence type="ECO:0000256" key="3">
    <source>
        <dbReference type="ARBA" id="ARBA00022448"/>
    </source>
</evidence>
<dbReference type="InterPro" id="IPR050277">
    <property type="entry name" value="Sodium:Solute_Symporter"/>
</dbReference>
<organism evidence="8 9">
    <name type="scientific">Intestinimonas butyriciproducens</name>
    <dbReference type="NCBI Taxonomy" id="1297617"/>
    <lineage>
        <taxon>Bacteria</taxon>
        <taxon>Bacillati</taxon>
        <taxon>Bacillota</taxon>
        <taxon>Clostridia</taxon>
        <taxon>Eubacteriales</taxon>
        <taxon>Intestinimonas</taxon>
    </lineage>
</organism>
<protein>
    <recommendedName>
        <fullName evidence="10">SSS family solute:Na+ symporter</fullName>
    </recommendedName>
</protein>
<dbReference type="Pfam" id="PF00474">
    <property type="entry name" value="SSF"/>
    <property type="match status" value="1"/>
</dbReference>
<evidence type="ECO:0000256" key="7">
    <source>
        <dbReference type="RuleBase" id="RU362091"/>
    </source>
</evidence>
<evidence type="ECO:0000256" key="1">
    <source>
        <dbReference type="ARBA" id="ARBA00004141"/>
    </source>
</evidence>
<evidence type="ECO:0000256" key="2">
    <source>
        <dbReference type="ARBA" id="ARBA00006434"/>
    </source>
</evidence>
<dbReference type="eggNOG" id="COG0591">
    <property type="taxonomic scope" value="Bacteria"/>
</dbReference>
<comment type="similarity">
    <text evidence="2 7">Belongs to the sodium:solute symporter (SSF) (TC 2.A.21) family.</text>
</comment>
<dbReference type="Gene3D" id="1.20.1730.10">
    <property type="entry name" value="Sodium/glucose cotransporter"/>
    <property type="match status" value="1"/>
</dbReference>
<reference evidence="9" key="2">
    <citation type="submission" date="2015-04" db="EMBL/GenBank/DDBJ databases">
        <title>A butyrogenic pathway from the amino acid lysine in a human gut commensal.</title>
        <authorList>
            <person name="de Vos W.M."/>
            <person name="Bui N.T.P."/>
            <person name="Plugge C.M."/>
            <person name="Ritari J."/>
        </authorList>
    </citation>
    <scope>NUCLEOTIDE SEQUENCE [LARGE SCALE GENOMIC DNA]</scope>
    <source>
        <strain evidence="9">AF211</strain>
    </source>
</reference>
<accession>A0A0S2W7S1</accession>
<evidence type="ECO:0000256" key="6">
    <source>
        <dbReference type="ARBA" id="ARBA00023136"/>
    </source>
</evidence>
<keyword evidence="4" id="KW-0812">Transmembrane</keyword>
<evidence type="ECO:0000313" key="9">
    <source>
        <dbReference type="Proteomes" id="UP000064844"/>
    </source>
</evidence>
<name>A0A0S2W7S1_9FIRM</name>
<evidence type="ECO:0000256" key="5">
    <source>
        <dbReference type="ARBA" id="ARBA00022989"/>
    </source>
</evidence>
<comment type="subcellular location">
    <subcellularLocation>
        <location evidence="1">Membrane</location>
        <topology evidence="1">Multi-pass membrane protein</topology>
    </subcellularLocation>
</comment>
<dbReference type="InterPro" id="IPR001734">
    <property type="entry name" value="Na/solute_symporter"/>
</dbReference>
<reference evidence="8 9" key="1">
    <citation type="journal article" date="2015" name="Nat. Commun.">
        <title>Production of butyrate from lysine and the Amadori product fructoselysine by a human gut commensal.</title>
        <authorList>
            <person name="Bui T.P."/>
            <person name="Ritari J."/>
            <person name="Boeren S."/>
            <person name="de Waard P."/>
            <person name="Plugge C.M."/>
            <person name="de Vos W.M."/>
        </authorList>
    </citation>
    <scope>NUCLEOTIDE SEQUENCE [LARGE SCALE GENOMIC DNA]</scope>
    <source>
        <strain evidence="8 9">AF211</strain>
    </source>
</reference>